<dbReference type="EMBL" id="LT608174">
    <property type="protein sequence ID" value="SCM21066.1"/>
    <property type="molecule type" value="Genomic_DNA"/>
</dbReference>
<sequence>MGCRQSKAKEPITTRQSTIGRKSTEHEEKNDSPFKMKSSKKIVMDIKPPPVKAIPKITPKYAQKKSSS</sequence>
<dbReference type="GeneID" id="27794731"/>
<gene>
    <name evidence="2" type="ORF">PCHAJ_000158700</name>
    <name evidence="3" type="ORF">PCHAS_0815100</name>
</gene>
<organism evidence="2 5">
    <name type="scientific">Plasmodium chabaudi chabaudi</name>
    <dbReference type="NCBI Taxonomy" id="31271"/>
    <lineage>
        <taxon>Eukaryota</taxon>
        <taxon>Sar</taxon>
        <taxon>Alveolata</taxon>
        <taxon>Apicomplexa</taxon>
        <taxon>Aconoidasida</taxon>
        <taxon>Haemosporida</taxon>
        <taxon>Plasmodiidae</taxon>
        <taxon>Plasmodium</taxon>
        <taxon>Plasmodium (Vinckeia)</taxon>
    </lineage>
</organism>
<reference evidence="2 5" key="3">
    <citation type="submission" date="2016-08" db="EMBL/GenBank/DDBJ databases">
        <authorList>
            <consortium name="Pathogen Informatics"/>
        </authorList>
    </citation>
    <scope>NUCLEOTIDE SEQUENCE [LARGE SCALE GENOMIC DNA]</scope>
    <source>
        <strain evidence="2 5">AJ</strain>
        <strain evidence="3">AS</strain>
    </source>
</reference>
<evidence type="ECO:0000313" key="4">
    <source>
        <dbReference type="Proteomes" id="UP000071118"/>
    </source>
</evidence>
<dbReference type="Proteomes" id="UP000071118">
    <property type="component" value="Chromosome 8"/>
</dbReference>
<evidence type="ECO:0000313" key="2">
    <source>
        <dbReference type="EMBL" id="SCM21066.1"/>
    </source>
</evidence>
<dbReference type="AlphaFoldDB" id="A0A077TNK1"/>
<name>A0A077TNK1_PLACU</name>
<feature type="region of interest" description="Disordered" evidence="1">
    <location>
        <begin position="1"/>
        <end position="42"/>
    </location>
</feature>
<accession>A0A077TNK1</accession>
<dbReference type="RefSeq" id="XP_016653774.1">
    <property type="nucleotide sequence ID" value="XM_016797863.1"/>
</dbReference>
<dbReference type="Proteomes" id="UP000507163">
    <property type="component" value="Chromosome 8"/>
</dbReference>
<reference evidence="3 4" key="1">
    <citation type="journal article" date="2014" name="BMC Biol.">
        <title>A comprehensive evaluation of rodent malaria parasite genomes and gene expression.</title>
        <authorList>
            <person name="Otto T.D."/>
            <person name="Bohme U."/>
            <person name="Jackson A.P."/>
            <person name="Hunt M."/>
            <person name="Franke-Fayard B."/>
            <person name="Hoeijmakers W.A."/>
            <person name="Religa A.A."/>
            <person name="Robertson L."/>
            <person name="Sanders M."/>
            <person name="Ogun S.A."/>
            <person name="Cunningham D."/>
            <person name="Erhart A."/>
            <person name="Billker O."/>
            <person name="Khan S.M."/>
            <person name="Stunnenberg H.G."/>
            <person name="Langhorne J."/>
            <person name="Holder A.A."/>
            <person name="Waters A.P."/>
            <person name="Newbold C.I."/>
            <person name="Pain A."/>
            <person name="Berriman M."/>
            <person name="Janse C.J."/>
        </authorList>
    </citation>
    <scope>NUCLEOTIDE SEQUENCE [LARGE SCALE GENOMIC DNA]</scope>
    <source>
        <strain evidence="3 4">AS</strain>
    </source>
</reference>
<dbReference type="OrthoDB" id="372707at2759"/>
<proteinExistence type="predicted"/>
<dbReference type="VEuPathDB" id="PlasmoDB:PCHAS_0815100"/>
<dbReference type="KEGG" id="pcb:PCHAS_0815100"/>
<evidence type="ECO:0000313" key="3">
    <source>
        <dbReference type="EMBL" id="VTZ68359.1"/>
    </source>
</evidence>
<evidence type="ECO:0000313" key="5">
    <source>
        <dbReference type="Proteomes" id="UP000507163"/>
    </source>
</evidence>
<feature type="compositionally biased region" description="Basic and acidic residues" evidence="1">
    <location>
        <begin position="22"/>
        <end position="34"/>
    </location>
</feature>
<keyword evidence="4" id="KW-1185">Reference proteome</keyword>
<evidence type="ECO:0000256" key="1">
    <source>
        <dbReference type="SAM" id="MobiDB-lite"/>
    </source>
</evidence>
<reference evidence="3" key="2">
    <citation type="submission" date="2014-05" db="EMBL/GenBank/DDBJ databases">
        <authorList>
            <person name="Aslett M.A."/>
            <person name="De Silva N."/>
        </authorList>
    </citation>
    <scope>NUCLEOTIDE SEQUENCE</scope>
    <source>
        <strain evidence="3">AS</strain>
    </source>
</reference>
<dbReference type="EMBL" id="LK022885">
    <property type="protein sequence ID" value="VTZ68359.1"/>
    <property type="molecule type" value="Genomic_DNA"/>
</dbReference>
<protein>
    <submittedName>
        <fullName evidence="2">Uncharacterized protein</fullName>
    </submittedName>
</protein>